<gene>
    <name evidence="2" type="ORF">WMQ36_28520</name>
</gene>
<dbReference type="InterPro" id="IPR025402">
    <property type="entry name" value="DMP19_C"/>
</dbReference>
<sequence>MNFIDRAFKQNLSGDDFLQAMADIYSEPEVYRILNQYPPFVADVISIIDYDTALQMDGLDDIISGNLSSRYAEILNALKQCGAEQEADILKHAKELYDSDEDGYNEEYDNLNSQIALHNDYNGFWDIVRAYIDKNLNLI</sequence>
<protein>
    <recommendedName>
        <fullName evidence="1">DNA mimic protein DMP19 C-terminal domain-containing protein</fullName>
    </recommendedName>
</protein>
<reference evidence="2 3" key="1">
    <citation type="submission" date="2024-03" db="EMBL/GenBank/DDBJ databases">
        <title>Human intestinal bacterial collection.</title>
        <authorList>
            <person name="Pauvert C."/>
            <person name="Hitch T.C.A."/>
            <person name="Clavel T."/>
        </authorList>
    </citation>
    <scope>NUCLEOTIDE SEQUENCE [LARGE SCALE GENOMIC DNA]</scope>
    <source>
        <strain evidence="2 3">CLA-SR-H021</strain>
    </source>
</reference>
<dbReference type="Pfam" id="PF14300">
    <property type="entry name" value="DMP19"/>
    <property type="match status" value="1"/>
</dbReference>
<feature type="domain" description="DNA mimic protein DMP19 C-terminal" evidence="1">
    <location>
        <begin position="36"/>
        <end position="118"/>
    </location>
</feature>
<accession>A0ABV1DGL6</accession>
<evidence type="ECO:0000259" key="1">
    <source>
        <dbReference type="Pfam" id="PF14300"/>
    </source>
</evidence>
<evidence type="ECO:0000313" key="3">
    <source>
        <dbReference type="Proteomes" id="UP001454086"/>
    </source>
</evidence>
<comment type="caution">
    <text evidence="2">The sequence shown here is derived from an EMBL/GenBank/DDBJ whole genome shotgun (WGS) entry which is preliminary data.</text>
</comment>
<dbReference type="Proteomes" id="UP001454086">
    <property type="component" value="Unassembled WGS sequence"/>
</dbReference>
<dbReference type="RefSeq" id="WP_008716338.1">
    <property type="nucleotide sequence ID" value="NZ_JAJFDX010000005.1"/>
</dbReference>
<name>A0ABV1DGL6_9FIRM</name>
<organism evidence="2 3">
    <name type="scientific">Enterocloster hominis</name>
    <name type="common">ex Hitch et al. 2024</name>
    <dbReference type="NCBI Taxonomy" id="1917870"/>
    <lineage>
        <taxon>Bacteria</taxon>
        <taxon>Bacillati</taxon>
        <taxon>Bacillota</taxon>
        <taxon>Clostridia</taxon>
        <taxon>Lachnospirales</taxon>
        <taxon>Lachnospiraceae</taxon>
        <taxon>Enterocloster</taxon>
    </lineage>
</organism>
<evidence type="ECO:0000313" key="2">
    <source>
        <dbReference type="EMBL" id="MEQ2428913.1"/>
    </source>
</evidence>
<keyword evidence="3" id="KW-1185">Reference proteome</keyword>
<proteinExistence type="predicted"/>
<dbReference type="EMBL" id="JBBMFM010000236">
    <property type="protein sequence ID" value="MEQ2428913.1"/>
    <property type="molecule type" value="Genomic_DNA"/>
</dbReference>